<name>A0A4Q2USI0_9BACT</name>
<evidence type="ECO:0000313" key="1">
    <source>
        <dbReference type="EMBL" id="RYC70670.1"/>
    </source>
</evidence>
<organism evidence="1 2">
    <name type="scientific">Spirosoma sordidisoli</name>
    <dbReference type="NCBI Taxonomy" id="2502893"/>
    <lineage>
        <taxon>Bacteria</taxon>
        <taxon>Pseudomonadati</taxon>
        <taxon>Bacteroidota</taxon>
        <taxon>Cytophagia</taxon>
        <taxon>Cytophagales</taxon>
        <taxon>Cytophagaceae</taxon>
        <taxon>Spirosoma</taxon>
    </lineage>
</organism>
<dbReference type="EMBL" id="SBLB01000001">
    <property type="protein sequence ID" value="RYC70670.1"/>
    <property type="molecule type" value="Genomic_DNA"/>
</dbReference>
<reference evidence="1 2" key="1">
    <citation type="submission" date="2019-01" db="EMBL/GenBank/DDBJ databases">
        <title>Spirosoma flava sp. nov., a propanil-degrading bacterium isolated from herbicide-contaminated soil.</title>
        <authorList>
            <person name="Zhang L."/>
            <person name="Jiang J.-D."/>
        </authorList>
    </citation>
    <scope>NUCLEOTIDE SEQUENCE [LARGE SCALE GENOMIC DNA]</scope>
    <source>
        <strain evidence="1 2">TY50</strain>
    </source>
</reference>
<comment type="caution">
    <text evidence="1">The sequence shown here is derived from an EMBL/GenBank/DDBJ whole genome shotgun (WGS) entry which is preliminary data.</text>
</comment>
<proteinExistence type="predicted"/>
<sequence>MNIITTIPKHKYASYAELEYVLRHTDGAEGGFWLVNTKTLPKQCRVGEHCYMVYDGQVRGYFTIVDMDWSENYRKLHRIGKRRTTRCIVLANWVPIPAQPHVGFQGYRYTALNPLS</sequence>
<keyword evidence="2" id="KW-1185">Reference proteome</keyword>
<dbReference type="Proteomes" id="UP000290407">
    <property type="component" value="Unassembled WGS sequence"/>
</dbReference>
<protein>
    <submittedName>
        <fullName evidence="1">Uncharacterized protein</fullName>
    </submittedName>
</protein>
<accession>A0A4Q2USI0</accession>
<dbReference type="RefSeq" id="WP_129598807.1">
    <property type="nucleotide sequence ID" value="NZ_SBLB01000001.1"/>
</dbReference>
<dbReference type="AlphaFoldDB" id="A0A4Q2USI0"/>
<gene>
    <name evidence="1" type="ORF">EQG79_00530</name>
</gene>
<evidence type="ECO:0000313" key="2">
    <source>
        <dbReference type="Proteomes" id="UP000290407"/>
    </source>
</evidence>